<dbReference type="AlphaFoldDB" id="A0A2Z2H9P5"/>
<sequence length="78" mass="8366">MYEDLAACQPVSPGVLRDIVGAYTVWTPESSVTFKKAESVEVAVKMSYIILLMPHDLGSLNFGQTGGGYDPMPISSTP</sequence>
<evidence type="ECO:0000313" key="1">
    <source>
        <dbReference type="EMBL" id="ARS54192.1"/>
    </source>
</evidence>
<organism evidence="1 2">
    <name type="scientific">Kushneria konosiri</name>
    <dbReference type="NCBI Taxonomy" id="698828"/>
    <lineage>
        <taxon>Bacteria</taxon>
        <taxon>Pseudomonadati</taxon>
        <taxon>Pseudomonadota</taxon>
        <taxon>Gammaproteobacteria</taxon>
        <taxon>Oceanospirillales</taxon>
        <taxon>Halomonadaceae</taxon>
        <taxon>Kushneria</taxon>
    </lineage>
</organism>
<gene>
    <name evidence="1" type="ORF">B9G99_15950</name>
</gene>
<dbReference type="EMBL" id="CP021323">
    <property type="protein sequence ID" value="ARS54192.1"/>
    <property type="molecule type" value="Genomic_DNA"/>
</dbReference>
<accession>A0A2Z2H9P5</accession>
<keyword evidence="2" id="KW-1185">Reference proteome</keyword>
<protein>
    <submittedName>
        <fullName evidence="1">Uncharacterized protein</fullName>
    </submittedName>
</protein>
<name>A0A2Z2H9P5_9GAMM</name>
<evidence type="ECO:0000313" key="2">
    <source>
        <dbReference type="Proteomes" id="UP000250025"/>
    </source>
</evidence>
<dbReference type="KEGG" id="kus:B9G99_15950"/>
<reference evidence="1 2" key="1">
    <citation type="journal article" date="2017" name="Int. J. Syst. Evol. Microbiol.">
        <title>Kushneria konosiri sp. nov., isolated from the Korean salt-fermented seafood Daemi-jeot.</title>
        <authorList>
            <person name="Yun J.H."/>
            <person name="Park S.K."/>
            <person name="Lee J.Y."/>
            <person name="Jung M.J."/>
            <person name="Bae J.W."/>
        </authorList>
    </citation>
    <scope>NUCLEOTIDE SEQUENCE [LARGE SCALE GENOMIC DNA]</scope>
    <source>
        <strain evidence="1 2">X49</strain>
    </source>
</reference>
<proteinExistence type="predicted"/>
<dbReference type="Proteomes" id="UP000250025">
    <property type="component" value="Chromosome"/>
</dbReference>